<reference evidence="2 3" key="1">
    <citation type="submission" date="2021-02" db="EMBL/GenBank/DDBJ databases">
        <title>Porcisia hertigi Genome sequencing and assembly.</title>
        <authorList>
            <person name="Almutairi H."/>
            <person name="Gatherer D."/>
        </authorList>
    </citation>
    <scope>NUCLEOTIDE SEQUENCE [LARGE SCALE GENOMIC DNA]</scope>
    <source>
        <strain evidence="2 3">C119</strain>
    </source>
</reference>
<feature type="compositionally biased region" description="Polar residues" evidence="1">
    <location>
        <begin position="621"/>
        <end position="638"/>
    </location>
</feature>
<evidence type="ECO:0000313" key="2">
    <source>
        <dbReference type="EMBL" id="KAG5508207.1"/>
    </source>
</evidence>
<dbReference type="EMBL" id="JAFJZO010000017">
    <property type="protein sequence ID" value="KAG5508207.1"/>
    <property type="molecule type" value="Genomic_DNA"/>
</dbReference>
<sequence length="819" mass="90196">MPLPKPPTPLQRTVFDIVKTHIQLPINRDYNALKRVLRDWLGYSNHTPLQDIPTFAAELVITVTRIAPAPLSPVAQRQGGISGSTLGPTRSTSSTRQWAPWGNRRSVKGASDSALIKKVTTAPSSASRSNPPFVYRKVVPLQVWTAVLPWEMQRGLSFSDLRLPTDVSSCCTGSRVATSSSKTAAETAERDRSSATVTATATELPAISDMAVQPPYLRQGESAENAQEEDPYGVVTSPIASFESSSANLTTAGARTPFGAAAATSSLSVAPPAPAMLFLSDMRSTKAYGIGFWSGAIRQAIDVLFVGPTLPSSIGRDSVSFQQLRQQDGLAMVTDNKISNTLLDRFFPLQEIRPPSSPSASCATFRVHSFGHLDPLPPSLHPSRLGIDDKKELYRGMSFTVAPDAPYNTSEEAPRYVFEVPRHTLRRAVAAALEESHSIHNDRLRATAARSDSLLKSSMDICDRGVTRSEPCQHEEDDVTIDLSVNLSEQLRADLFAKAQLCVEYVSLLEDAIAHYSRKLNTASGAAAEVPLDGTTPNHADVDSGSGGRMKVWLSEHEFRWMTPEQLRQASAADTTTEQQTCEISTMHTDDENFLQELGIKEGSTTPHVGNRDTPTAGAVAQTTQRNTTTSLSSQPNADRSVVVRPMETLTEAASAARSIRMQSPILQDEEEGRPRQLAPSFVGRHEAPTLQSSAVLLSADKLARYPRTHSHMPTLPPVDYELYELCMRLGVGQQSVLYHYHERIMHEWRRELHRRRRWRQQRQQEAGGEPEPSREKALSWLAEEDVQRMMALVRDRSLQLPYDMVSLVEAVCCDDLTQ</sequence>
<feature type="compositionally biased region" description="Low complexity" evidence="1">
    <location>
        <begin position="177"/>
        <end position="186"/>
    </location>
</feature>
<dbReference type="Proteomes" id="UP000674318">
    <property type="component" value="Chromosome 17"/>
</dbReference>
<dbReference type="GeneID" id="94291498"/>
<feature type="region of interest" description="Disordered" evidence="1">
    <location>
        <begin position="74"/>
        <end position="98"/>
    </location>
</feature>
<feature type="region of interest" description="Disordered" evidence="1">
    <location>
        <begin position="603"/>
        <end position="639"/>
    </location>
</feature>
<gene>
    <name evidence="2" type="ORF">JKF63_05463</name>
</gene>
<comment type="caution">
    <text evidence="2">The sequence shown here is derived from an EMBL/GenBank/DDBJ whole genome shotgun (WGS) entry which is preliminary data.</text>
</comment>
<name>A0A836LF57_9TRYP</name>
<proteinExistence type="predicted"/>
<organism evidence="2 3">
    <name type="scientific">Porcisia hertigi</name>
    <dbReference type="NCBI Taxonomy" id="2761500"/>
    <lineage>
        <taxon>Eukaryota</taxon>
        <taxon>Discoba</taxon>
        <taxon>Euglenozoa</taxon>
        <taxon>Kinetoplastea</taxon>
        <taxon>Metakinetoplastina</taxon>
        <taxon>Trypanosomatida</taxon>
        <taxon>Trypanosomatidae</taxon>
        <taxon>Leishmaniinae</taxon>
        <taxon>Porcisia</taxon>
    </lineage>
</organism>
<dbReference type="RefSeq" id="XP_067758096.1">
    <property type="nucleotide sequence ID" value="XM_067901421.1"/>
</dbReference>
<dbReference type="OrthoDB" id="242686at2759"/>
<keyword evidence="3" id="KW-1185">Reference proteome</keyword>
<evidence type="ECO:0000313" key="3">
    <source>
        <dbReference type="Proteomes" id="UP000674318"/>
    </source>
</evidence>
<protein>
    <submittedName>
        <fullName evidence="2">Uncharacterized protein</fullName>
    </submittedName>
</protein>
<accession>A0A836LF57</accession>
<dbReference type="AlphaFoldDB" id="A0A836LF57"/>
<dbReference type="KEGG" id="phet:94291498"/>
<feature type="region of interest" description="Disordered" evidence="1">
    <location>
        <begin position="171"/>
        <end position="200"/>
    </location>
</feature>
<evidence type="ECO:0000256" key="1">
    <source>
        <dbReference type="SAM" id="MobiDB-lite"/>
    </source>
</evidence>
<feature type="compositionally biased region" description="Polar residues" evidence="1">
    <location>
        <begin position="83"/>
        <end position="97"/>
    </location>
</feature>